<gene>
    <name evidence="2" type="ORF">S01H1_86313</name>
</gene>
<name>X0XW52_9ZZZZ</name>
<feature type="non-terminal residue" evidence="2">
    <location>
        <position position="1"/>
    </location>
</feature>
<protein>
    <submittedName>
        <fullName evidence="2">Uncharacterized protein</fullName>
    </submittedName>
</protein>
<reference evidence="2" key="1">
    <citation type="journal article" date="2014" name="Front. Microbiol.">
        <title>High frequency of phylogenetically diverse reductive dehalogenase-homologous genes in deep subseafloor sedimentary metagenomes.</title>
        <authorList>
            <person name="Kawai M."/>
            <person name="Futagami T."/>
            <person name="Toyoda A."/>
            <person name="Takaki Y."/>
            <person name="Nishi S."/>
            <person name="Hori S."/>
            <person name="Arai W."/>
            <person name="Tsubouchi T."/>
            <person name="Morono Y."/>
            <person name="Uchiyama I."/>
            <person name="Ito T."/>
            <person name="Fujiyama A."/>
            <person name="Inagaki F."/>
            <person name="Takami H."/>
        </authorList>
    </citation>
    <scope>NUCLEOTIDE SEQUENCE</scope>
    <source>
        <strain evidence="2">Expedition CK06-06</strain>
    </source>
</reference>
<dbReference type="EMBL" id="BARS01059721">
    <property type="protein sequence ID" value="GAG47600.1"/>
    <property type="molecule type" value="Genomic_DNA"/>
</dbReference>
<comment type="caution">
    <text evidence="2">The sequence shown here is derived from an EMBL/GenBank/DDBJ whole genome shotgun (WGS) entry which is preliminary data.</text>
</comment>
<sequence length="32" mass="3541">NLGTSEAAKQPSDKRIKDFANVNDPQLAAMYF</sequence>
<feature type="non-terminal residue" evidence="2">
    <location>
        <position position="32"/>
    </location>
</feature>
<organism evidence="2">
    <name type="scientific">marine sediment metagenome</name>
    <dbReference type="NCBI Taxonomy" id="412755"/>
    <lineage>
        <taxon>unclassified sequences</taxon>
        <taxon>metagenomes</taxon>
        <taxon>ecological metagenomes</taxon>
    </lineage>
</organism>
<evidence type="ECO:0000256" key="1">
    <source>
        <dbReference type="SAM" id="MobiDB-lite"/>
    </source>
</evidence>
<feature type="region of interest" description="Disordered" evidence="1">
    <location>
        <begin position="1"/>
        <end position="20"/>
    </location>
</feature>
<dbReference type="AlphaFoldDB" id="X0XW52"/>
<proteinExistence type="predicted"/>
<accession>X0XW52</accession>
<evidence type="ECO:0000313" key="2">
    <source>
        <dbReference type="EMBL" id="GAG47600.1"/>
    </source>
</evidence>